<dbReference type="Proteomes" id="UP000823982">
    <property type="component" value="Unassembled WGS sequence"/>
</dbReference>
<comment type="caution">
    <text evidence="3">The sequence shown here is derived from an EMBL/GenBank/DDBJ whole genome shotgun (WGS) entry which is preliminary data.</text>
</comment>
<dbReference type="Gene3D" id="1.10.530.10">
    <property type="match status" value="1"/>
</dbReference>
<dbReference type="InterPro" id="IPR023346">
    <property type="entry name" value="Lysozyme-like_dom_sf"/>
</dbReference>
<keyword evidence="1" id="KW-0812">Transmembrane</keyword>
<accession>A0A9D1EP10</accession>
<evidence type="ECO:0000313" key="3">
    <source>
        <dbReference type="EMBL" id="HIS24467.1"/>
    </source>
</evidence>
<dbReference type="EMBL" id="DVIR01000034">
    <property type="protein sequence ID" value="HIS24467.1"/>
    <property type="molecule type" value="Genomic_DNA"/>
</dbReference>
<reference evidence="3" key="2">
    <citation type="journal article" date="2021" name="PeerJ">
        <title>Extensive microbial diversity within the chicken gut microbiome revealed by metagenomics and culture.</title>
        <authorList>
            <person name="Gilroy R."/>
            <person name="Ravi A."/>
            <person name="Getino M."/>
            <person name="Pursley I."/>
            <person name="Horton D.L."/>
            <person name="Alikhan N.F."/>
            <person name="Baker D."/>
            <person name="Gharbi K."/>
            <person name="Hall N."/>
            <person name="Watson M."/>
            <person name="Adriaenssens E.M."/>
            <person name="Foster-Nyarko E."/>
            <person name="Jarju S."/>
            <person name="Secka A."/>
            <person name="Antonio M."/>
            <person name="Oren A."/>
            <person name="Chaudhuri R.R."/>
            <person name="La Ragione R."/>
            <person name="Hildebrand F."/>
            <person name="Pallen M.J."/>
        </authorList>
    </citation>
    <scope>NUCLEOTIDE SEQUENCE</scope>
    <source>
        <strain evidence="3">CHK157-1446</strain>
    </source>
</reference>
<protein>
    <submittedName>
        <fullName evidence="3">Lytic transglycosylase domain-containing protein</fullName>
    </submittedName>
</protein>
<organism evidence="3 4">
    <name type="scientific">Candidatus Faeciplasma gallinarum</name>
    <dbReference type="NCBI Taxonomy" id="2840799"/>
    <lineage>
        <taxon>Bacteria</taxon>
        <taxon>Bacillati</taxon>
        <taxon>Bacillota</taxon>
        <taxon>Clostridia</taxon>
        <taxon>Eubacteriales</taxon>
        <taxon>Oscillospiraceae</taxon>
        <taxon>Oscillospiraceae incertae sedis</taxon>
        <taxon>Candidatus Faeciplasma</taxon>
    </lineage>
</organism>
<proteinExistence type="predicted"/>
<evidence type="ECO:0000256" key="1">
    <source>
        <dbReference type="SAM" id="Phobius"/>
    </source>
</evidence>
<dbReference type="InterPro" id="IPR008258">
    <property type="entry name" value="Transglycosylase_SLT_dom_1"/>
</dbReference>
<dbReference type="Pfam" id="PF01464">
    <property type="entry name" value="SLT"/>
    <property type="match status" value="1"/>
</dbReference>
<dbReference type="AlphaFoldDB" id="A0A9D1EP10"/>
<sequence length="188" mass="21655">MIKRIGAMLLLIAFVAALIFFLFVYMPYWFKNESYRTDYSEHVEKYSSEYGIDKDFVYSVIRTESNFDPNAVSDARAIGLMQMIEDSFDWVSSKLGESTLEFDDLFEPENSIKYGCYMLGYLYDKYGSYELAAAAYHSGMGEVDGWLSSGIVSIDNPNVDNFSGSNTRHYVNKVMRAFDKYKALDERK</sequence>
<feature type="domain" description="Transglycosylase SLT" evidence="2">
    <location>
        <begin position="43"/>
        <end position="148"/>
    </location>
</feature>
<dbReference type="SUPFAM" id="SSF53955">
    <property type="entry name" value="Lysozyme-like"/>
    <property type="match status" value="1"/>
</dbReference>
<evidence type="ECO:0000259" key="2">
    <source>
        <dbReference type="Pfam" id="PF01464"/>
    </source>
</evidence>
<feature type="transmembrane region" description="Helical" evidence="1">
    <location>
        <begin position="7"/>
        <end position="30"/>
    </location>
</feature>
<dbReference type="CDD" id="cd16896">
    <property type="entry name" value="LT_Slt70-like"/>
    <property type="match status" value="1"/>
</dbReference>
<dbReference type="PANTHER" id="PTHR37423">
    <property type="entry name" value="SOLUBLE LYTIC MUREIN TRANSGLYCOSYLASE-RELATED"/>
    <property type="match status" value="1"/>
</dbReference>
<dbReference type="PANTHER" id="PTHR37423:SF2">
    <property type="entry name" value="MEMBRANE-BOUND LYTIC MUREIN TRANSGLYCOSYLASE C"/>
    <property type="match status" value="1"/>
</dbReference>
<name>A0A9D1EP10_9FIRM</name>
<keyword evidence="1" id="KW-1133">Transmembrane helix</keyword>
<gene>
    <name evidence="3" type="ORF">IAD01_03590</name>
</gene>
<evidence type="ECO:0000313" key="4">
    <source>
        <dbReference type="Proteomes" id="UP000823982"/>
    </source>
</evidence>
<keyword evidence="1" id="KW-0472">Membrane</keyword>
<reference evidence="3" key="1">
    <citation type="submission" date="2020-10" db="EMBL/GenBank/DDBJ databases">
        <authorList>
            <person name="Gilroy R."/>
        </authorList>
    </citation>
    <scope>NUCLEOTIDE SEQUENCE</scope>
    <source>
        <strain evidence="3">CHK157-1446</strain>
    </source>
</reference>